<proteinExistence type="predicted"/>
<feature type="region of interest" description="Disordered" evidence="4">
    <location>
        <begin position="101"/>
        <end position="120"/>
    </location>
</feature>
<gene>
    <name evidence="5" type="primary">Caps2</name>
    <name evidence="5" type="ORF">NOTNIG_R11509</name>
</gene>
<dbReference type="PANTHER" id="PTHR34524">
    <property type="entry name" value="CALCYPHOSIN"/>
    <property type="match status" value="1"/>
</dbReference>
<reference evidence="6" key="1">
    <citation type="submission" date="2023-07" db="EMBL/GenBank/DDBJ databases">
        <title>Bird 10,000 Genomes (B10K) Project - Family phase.</title>
        <authorList>
            <person name="Zhang G."/>
        </authorList>
    </citation>
    <scope>NUCLEOTIDE SEQUENCE [LARGE SCALE GENOMIC DNA]</scope>
</reference>
<accession>A0A851SWV2</accession>
<dbReference type="InterPro" id="IPR011992">
    <property type="entry name" value="EF-hand-dom_pair"/>
</dbReference>
<dbReference type="InterPro" id="IPR018247">
    <property type="entry name" value="EF_Hand_1_Ca_BS"/>
</dbReference>
<dbReference type="PANTHER" id="PTHR34524:SF3">
    <property type="entry name" value="CALCYPHOSIN-2"/>
    <property type="match status" value="1"/>
</dbReference>
<protein>
    <submittedName>
        <fullName evidence="5">CAYP2 protein</fullName>
    </submittedName>
</protein>
<keyword evidence="6" id="KW-1185">Reference proteome</keyword>
<dbReference type="Gene3D" id="1.10.238.10">
    <property type="entry name" value="EF-hand"/>
    <property type="match status" value="1"/>
</dbReference>
<feature type="non-terminal residue" evidence="5">
    <location>
        <position position="1"/>
    </location>
</feature>
<keyword evidence="1" id="KW-0479">Metal-binding</keyword>
<dbReference type="InterPro" id="IPR051581">
    <property type="entry name" value="Ca-bind"/>
</dbReference>
<feature type="non-terminal residue" evidence="5">
    <location>
        <position position="534"/>
    </location>
</feature>
<dbReference type="Proteomes" id="UP000661971">
    <property type="component" value="Unassembled WGS sequence"/>
</dbReference>
<dbReference type="EMBL" id="WBNA01000026">
    <property type="protein sequence ID" value="NXD07690.1"/>
    <property type="molecule type" value="Genomic_DNA"/>
</dbReference>
<evidence type="ECO:0000313" key="6">
    <source>
        <dbReference type="Proteomes" id="UP000661971"/>
    </source>
</evidence>
<dbReference type="AlphaFoldDB" id="A0A851SWV2"/>
<comment type="caution">
    <text evidence="5">The sequence shown here is derived from an EMBL/GenBank/DDBJ whole genome shotgun (WGS) entry which is preliminary data.</text>
</comment>
<dbReference type="PROSITE" id="PS00018">
    <property type="entry name" value="EF_HAND_1"/>
    <property type="match status" value="1"/>
</dbReference>
<evidence type="ECO:0000256" key="3">
    <source>
        <dbReference type="ARBA" id="ARBA00022837"/>
    </source>
</evidence>
<evidence type="ECO:0000256" key="1">
    <source>
        <dbReference type="ARBA" id="ARBA00022723"/>
    </source>
</evidence>
<name>A0A851SWV2_9AVES</name>
<dbReference type="GO" id="GO:0046872">
    <property type="term" value="F:metal ion binding"/>
    <property type="evidence" value="ECO:0007669"/>
    <property type="project" value="UniProtKB-KW"/>
</dbReference>
<evidence type="ECO:0000313" key="5">
    <source>
        <dbReference type="EMBL" id="NXD07690.1"/>
    </source>
</evidence>
<feature type="region of interest" description="Disordered" evidence="4">
    <location>
        <begin position="43"/>
        <end position="73"/>
    </location>
</feature>
<evidence type="ECO:0000256" key="2">
    <source>
        <dbReference type="ARBA" id="ARBA00022737"/>
    </source>
</evidence>
<organism evidence="5 6">
    <name type="scientific">Nothocercus nigrocapillus</name>
    <dbReference type="NCBI Taxonomy" id="1977171"/>
    <lineage>
        <taxon>Eukaryota</taxon>
        <taxon>Metazoa</taxon>
        <taxon>Chordata</taxon>
        <taxon>Craniata</taxon>
        <taxon>Vertebrata</taxon>
        <taxon>Euteleostomi</taxon>
        <taxon>Archelosauria</taxon>
        <taxon>Archosauria</taxon>
        <taxon>Dinosauria</taxon>
        <taxon>Saurischia</taxon>
        <taxon>Theropoda</taxon>
        <taxon>Coelurosauria</taxon>
        <taxon>Aves</taxon>
        <taxon>Palaeognathae</taxon>
        <taxon>Tinamiformes</taxon>
        <taxon>Tinamidae</taxon>
        <taxon>Nothocercus</taxon>
    </lineage>
</organism>
<keyword evidence="2" id="KW-0677">Repeat</keyword>
<evidence type="ECO:0000256" key="4">
    <source>
        <dbReference type="SAM" id="MobiDB-lite"/>
    </source>
</evidence>
<sequence>RVPCLDLRKLGDSDEEDGDSCIPYSRSYRHICPLDSSSRWRTSLQSPYAQHQHAQQHSSLEQKTIPENLPSPTDKYKVKYQQYEAEMKERYKQYSQRIAEKKKDHSQCQEASRKGTHLEDRQNADMAALDEKALIQQGYTSKPYNMQHSIKKSEAEDVAAERRKQTVVEQVMVDQLSRAVISDPEQSTRAEIDQTSHGLPGLGTAPLRFRKRTLHETKIKTKLGLTENMLSNKLRFDSRIVSRNGRDACRELIGFFFAYDRSITVYEFRQFGKNRTNALPFIQKGIYQHQQGQKKGKAYALSDFYIGANLTFRSVDHNLPESVKQNPILTLRVTSIDEAAMDFLKGKACECMRMLSLSFSPSLMHALSLFYSLPSFVIYFHSPDIASCAMRKLRTLGHLSLSSHDFESLWLILDHSKTDKVDYWEFIRAVVGEMNEYRKAFVRKAYMKLDFNKTGSIPMIDIRKCYCAKKHPLVLAGKATEEEIKSSFLETLGDSCSNPNEVSYCEFEDYYEGLSVGIMDDDDFVNILRNPWGI</sequence>
<dbReference type="SUPFAM" id="SSF47473">
    <property type="entry name" value="EF-hand"/>
    <property type="match status" value="1"/>
</dbReference>
<dbReference type="Gene3D" id="2.30.29.170">
    <property type="match status" value="1"/>
</dbReference>
<keyword evidence="3" id="KW-0106">Calcium</keyword>